<name>A0A1W1VUI4_9BACT</name>
<keyword evidence="3" id="KW-1185">Reference proteome</keyword>
<keyword evidence="1" id="KW-0812">Transmembrane</keyword>
<protein>
    <recommendedName>
        <fullName evidence="4">Bacterial Pleckstrin homology domain-containing protein</fullName>
    </recommendedName>
</protein>
<reference evidence="2 3" key="1">
    <citation type="submission" date="2017-04" db="EMBL/GenBank/DDBJ databases">
        <authorList>
            <person name="Afonso C.L."/>
            <person name="Miller P.J."/>
            <person name="Scott M.A."/>
            <person name="Spackman E."/>
            <person name="Goraichik I."/>
            <person name="Dimitrov K.M."/>
            <person name="Suarez D.L."/>
            <person name="Swayne D.E."/>
        </authorList>
    </citation>
    <scope>NUCLEOTIDE SEQUENCE [LARGE SCALE GENOMIC DNA]</scope>
    <source>
        <strain evidence="2 3">DSM 11622</strain>
    </source>
</reference>
<feature type="transmembrane region" description="Helical" evidence="1">
    <location>
        <begin position="20"/>
        <end position="40"/>
    </location>
</feature>
<proteinExistence type="predicted"/>
<keyword evidence="1" id="KW-0472">Membrane</keyword>
<sequence length="137" mass="15464">MVGVAVLQYSGKLPQKEFSWIGVALAILAAFLLITLRLHTRLDSTGLHYRMTPIHLQWQHIDWAEVSRAYVREYDPLGEYGGWGIKGVISNRAYNMAGSYGLQLELHNGNRVLLGTQQPKALRQVIAQLRPEQLPTI</sequence>
<evidence type="ECO:0000313" key="2">
    <source>
        <dbReference type="EMBL" id="SMB96880.1"/>
    </source>
</evidence>
<keyword evidence="1" id="KW-1133">Transmembrane helix</keyword>
<gene>
    <name evidence="2" type="ORF">SAMN00120144_2950</name>
</gene>
<accession>A0A1W1VUI4</accession>
<evidence type="ECO:0000313" key="3">
    <source>
        <dbReference type="Proteomes" id="UP000192266"/>
    </source>
</evidence>
<organism evidence="2 3">
    <name type="scientific">Hymenobacter roseosalivarius DSM 11622</name>
    <dbReference type="NCBI Taxonomy" id="645990"/>
    <lineage>
        <taxon>Bacteria</taxon>
        <taxon>Pseudomonadati</taxon>
        <taxon>Bacteroidota</taxon>
        <taxon>Cytophagia</taxon>
        <taxon>Cytophagales</taxon>
        <taxon>Hymenobacteraceae</taxon>
        <taxon>Hymenobacter</taxon>
    </lineage>
</organism>
<dbReference type="AlphaFoldDB" id="A0A1W1VUI4"/>
<evidence type="ECO:0008006" key="4">
    <source>
        <dbReference type="Google" id="ProtNLM"/>
    </source>
</evidence>
<evidence type="ECO:0000256" key="1">
    <source>
        <dbReference type="SAM" id="Phobius"/>
    </source>
</evidence>
<dbReference type="EMBL" id="FWWW01000074">
    <property type="protein sequence ID" value="SMB96880.1"/>
    <property type="molecule type" value="Genomic_DNA"/>
</dbReference>
<dbReference type="Proteomes" id="UP000192266">
    <property type="component" value="Unassembled WGS sequence"/>
</dbReference>